<keyword evidence="1" id="KW-0175">Coiled coil</keyword>
<feature type="region of interest" description="Disordered" evidence="2">
    <location>
        <begin position="256"/>
        <end position="288"/>
    </location>
</feature>
<evidence type="ECO:0000256" key="1">
    <source>
        <dbReference type="SAM" id="Coils"/>
    </source>
</evidence>
<dbReference type="KEGG" id="dov:DSCO28_03960"/>
<evidence type="ECO:0000313" key="4">
    <source>
        <dbReference type="EMBL" id="BBO79830.1"/>
    </source>
</evidence>
<keyword evidence="3" id="KW-1133">Transmembrane helix</keyword>
<dbReference type="RefSeq" id="WP_155320936.1">
    <property type="nucleotide sequence ID" value="NZ_AP021876.1"/>
</dbReference>
<evidence type="ECO:0000256" key="2">
    <source>
        <dbReference type="SAM" id="MobiDB-lite"/>
    </source>
</evidence>
<dbReference type="AlphaFoldDB" id="A0A5K7ZMV8"/>
<keyword evidence="3" id="KW-0812">Transmembrane</keyword>
<evidence type="ECO:0000256" key="3">
    <source>
        <dbReference type="SAM" id="Phobius"/>
    </source>
</evidence>
<gene>
    <name evidence="4" type="ORF">DSCO28_03960</name>
</gene>
<keyword evidence="3" id="KW-0472">Membrane</keyword>
<dbReference type="EMBL" id="AP021876">
    <property type="protein sequence ID" value="BBO79830.1"/>
    <property type="molecule type" value="Genomic_DNA"/>
</dbReference>
<organism evidence="4 5">
    <name type="scientific">Desulfosarcina ovata subsp. sediminis</name>
    <dbReference type="NCBI Taxonomy" id="885957"/>
    <lineage>
        <taxon>Bacteria</taxon>
        <taxon>Pseudomonadati</taxon>
        <taxon>Thermodesulfobacteriota</taxon>
        <taxon>Desulfobacteria</taxon>
        <taxon>Desulfobacterales</taxon>
        <taxon>Desulfosarcinaceae</taxon>
        <taxon>Desulfosarcina</taxon>
    </lineage>
</organism>
<protein>
    <submittedName>
        <fullName evidence="4">Uncharacterized protein</fullName>
    </submittedName>
</protein>
<feature type="transmembrane region" description="Helical" evidence="3">
    <location>
        <begin position="39"/>
        <end position="59"/>
    </location>
</feature>
<sequence length="288" mass="31798">MNETDDSARFTIRDDETVPDTPYMADAENLRIDKLNTRITLVAILIPCLMVVILAVAYLDIRNRVISTQTSGSMGVQNLAKDLDSRFSSLSLKQATIEENLAEQAKALETATAGIRVNMKKHVDELQRIVEKKSDQAALDALNEKTQTTLADLQKAMAELNAGFDKFDEELASQILRIADGMKKDQELLAKVQKRLQQLENEKLSKESLDLALGLERLSLQEMVKENSRTMNKKLAGLEKKLTALNQQLDSLSRSISTAAPVRTYSPPPPETSSPSGASGPITEQTIN</sequence>
<accession>A0A5K7ZMV8</accession>
<reference evidence="4 5" key="1">
    <citation type="submission" date="2019-11" db="EMBL/GenBank/DDBJ databases">
        <title>Comparative genomics of hydrocarbon-degrading Desulfosarcina strains.</title>
        <authorList>
            <person name="Watanabe M."/>
            <person name="Kojima H."/>
            <person name="Fukui M."/>
        </authorList>
    </citation>
    <scope>NUCLEOTIDE SEQUENCE [LARGE SCALE GENOMIC DNA]</scope>
    <source>
        <strain evidence="4 5">28bB2T</strain>
    </source>
</reference>
<name>A0A5K7ZMV8_9BACT</name>
<dbReference type="Proteomes" id="UP000425960">
    <property type="component" value="Chromosome"/>
</dbReference>
<feature type="coiled-coil region" evidence="1">
    <location>
        <begin position="139"/>
        <end position="255"/>
    </location>
</feature>
<evidence type="ECO:0000313" key="5">
    <source>
        <dbReference type="Proteomes" id="UP000425960"/>
    </source>
</evidence>
<proteinExistence type="predicted"/>